<keyword evidence="1" id="KW-0472">Membrane</keyword>
<comment type="caution">
    <text evidence="2">The sequence shown here is derived from an EMBL/GenBank/DDBJ whole genome shotgun (WGS) entry which is preliminary data.</text>
</comment>
<proteinExistence type="predicted"/>
<name>A0A7C9VCQ4_9HYPH</name>
<sequence>MNTPPLAARAEEEQIDGAPERVGAVIGALITIGSFALVLWPVARIWL</sequence>
<keyword evidence="1" id="KW-1133">Transmembrane helix</keyword>
<evidence type="ECO:0000313" key="2">
    <source>
        <dbReference type="EMBL" id="NGN42587.1"/>
    </source>
</evidence>
<organism evidence="2 3">
    <name type="scientific">Mesorhizobium zhangyense</name>
    <dbReference type="NCBI Taxonomy" id="1776730"/>
    <lineage>
        <taxon>Bacteria</taxon>
        <taxon>Pseudomonadati</taxon>
        <taxon>Pseudomonadota</taxon>
        <taxon>Alphaproteobacteria</taxon>
        <taxon>Hyphomicrobiales</taxon>
        <taxon>Phyllobacteriaceae</taxon>
        <taxon>Mesorhizobium</taxon>
    </lineage>
</organism>
<protein>
    <submittedName>
        <fullName evidence="2">Uncharacterized protein</fullName>
    </submittedName>
</protein>
<dbReference type="RefSeq" id="WP_162931530.1">
    <property type="nucleotide sequence ID" value="NZ_JAAKZG010000006.1"/>
</dbReference>
<accession>A0A7C9VCQ4</accession>
<keyword evidence="3" id="KW-1185">Reference proteome</keyword>
<dbReference type="Proteomes" id="UP000481252">
    <property type="component" value="Unassembled WGS sequence"/>
</dbReference>
<feature type="transmembrane region" description="Helical" evidence="1">
    <location>
        <begin position="22"/>
        <end position="43"/>
    </location>
</feature>
<evidence type="ECO:0000256" key="1">
    <source>
        <dbReference type="SAM" id="Phobius"/>
    </source>
</evidence>
<keyword evidence="1" id="KW-0812">Transmembrane</keyword>
<evidence type="ECO:0000313" key="3">
    <source>
        <dbReference type="Proteomes" id="UP000481252"/>
    </source>
</evidence>
<dbReference type="EMBL" id="JAAKZG010000006">
    <property type="protein sequence ID" value="NGN42587.1"/>
    <property type="molecule type" value="Genomic_DNA"/>
</dbReference>
<dbReference type="AlphaFoldDB" id="A0A7C9VCQ4"/>
<reference evidence="2 3" key="1">
    <citation type="submission" date="2020-02" db="EMBL/GenBank/DDBJ databases">
        <title>Genome sequence of the type strain CGMCC 1.15528 of Mesorhizobium zhangyense.</title>
        <authorList>
            <person name="Gao J."/>
            <person name="Sun J."/>
        </authorList>
    </citation>
    <scope>NUCLEOTIDE SEQUENCE [LARGE SCALE GENOMIC DNA]</scope>
    <source>
        <strain evidence="2 3">CGMCC 1.15528</strain>
    </source>
</reference>
<gene>
    <name evidence="2" type="ORF">G6N74_16080</name>
</gene>